<comment type="caution">
    <text evidence="3">The sequence shown here is derived from an EMBL/GenBank/DDBJ whole genome shotgun (WGS) entry which is preliminary data.</text>
</comment>
<dbReference type="OMA" id="MEPYSNI"/>
<name>A0A401T1Y2_CHIPU</name>
<feature type="compositionally biased region" description="Basic and acidic residues" evidence="2">
    <location>
        <begin position="898"/>
        <end position="907"/>
    </location>
</feature>
<feature type="compositionally biased region" description="Pro residues" evidence="2">
    <location>
        <begin position="1227"/>
        <end position="1238"/>
    </location>
</feature>
<feature type="coiled-coil region" evidence="1">
    <location>
        <begin position="307"/>
        <end position="334"/>
    </location>
</feature>
<organism evidence="3 4">
    <name type="scientific">Chiloscyllium punctatum</name>
    <name type="common">Brownbanded bambooshark</name>
    <name type="synonym">Hemiscyllium punctatum</name>
    <dbReference type="NCBI Taxonomy" id="137246"/>
    <lineage>
        <taxon>Eukaryota</taxon>
        <taxon>Metazoa</taxon>
        <taxon>Chordata</taxon>
        <taxon>Craniata</taxon>
        <taxon>Vertebrata</taxon>
        <taxon>Chondrichthyes</taxon>
        <taxon>Elasmobranchii</taxon>
        <taxon>Galeomorphii</taxon>
        <taxon>Galeoidea</taxon>
        <taxon>Orectolobiformes</taxon>
        <taxon>Hemiscylliidae</taxon>
        <taxon>Chiloscyllium</taxon>
    </lineage>
</organism>
<accession>A0A401T1Y2</accession>
<gene>
    <name evidence="3" type="ORF">chiPu_0015151</name>
</gene>
<proteinExistence type="predicted"/>
<feature type="compositionally biased region" description="Polar residues" evidence="2">
    <location>
        <begin position="1215"/>
        <end position="1226"/>
    </location>
</feature>
<protein>
    <submittedName>
        <fullName evidence="3">Uncharacterized protein</fullName>
    </submittedName>
</protein>
<dbReference type="OrthoDB" id="5982442at2759"/>
<feature type="coiled-coil region" evidence="1">
    <location>
        <begin position="465"/>
        <end position="499"/>
    </location>
</feature>
<keyword evidence="4" id="KW-1185">Reference proteome</keyword>
<feature type="coiled-coil region" evidence="1">
    <location>
        <begin position="101"/>
        <end position="159"/>
    </location>
</feature>
<evidence type="ECO:0000256" key="1">
    <source>
        <dbReference type="SAM" id="Coils"/>
    </source>
</evidence>
<dbReference type="Proteomes" id="UP000287033">
    <property type="component" value="Unassembled WGS sequence"/>
</dbReference>
<feature type="compositionally biased region" description="Basic residues" evidence="2">
    <location>
        <begin position="1279"/>
        <end position="1289"/>
    </location>
</feature>
<reference evidence="3 4" key="1">
    <citation type="journal article" date="2018" name="Nat. Ecol. Evol.">
        <title>Shark genomes provide insights into elasmobranch evolution and the origin of vertebrates.</title>
        <authorList>
            <person name="Hara Y"/>
            <person name="Yamaguchi K"/>
            <person name="Onimaru K"/>
            <person name="Kadota M"/>
            <person name="Koyanagi M"/>
            <person name="Keeley SD"/>
            <person name="Tatsumi K"/>
            <person name="Tanaka K"/>
            <person name="Motone F"/>
            <person name="Kageyama Y"/>
            <person name="Nozu R"/>
            <person name="Adachi N"/>
            <person name="Nishimura O"/>
            <person name="Nakagawa R"/>
            <person name="Tanegashima C"/>
            <person name="Kiyatake I"/>
            <person name="Matsumoto R"/>
            <person name="Murakumo K"/>
            <person name="Nishida K"/>
            <person name="Terakita A"/>
            <person name="Kuratani S"/>
            <person name="Sato K"/>
            <person name="Hyodo S Kuraku.S."/>
        </authorList>
    </citation>
    <scope>NUCLEOTIDE SEQUENCE [LARGE SCALE GENOMIC DNA]</scope>
</reference>
<feature type="coiled-coil region" evidence="1">
    <location>
        <begin position="1028"/>
        <end position="1081"/>
    </location>
</feature>
<feature type="region of interest" description="Disordered" evidence="2">
    <location>
        <begin position="1152"/>
        <end position="1188"/>
    </location>
</feature>
<feature type="coiled-coil region" evidence="1">
    <location>
        <begin position="223"/>
        <end position="257"/>
    </location>
</feature>
<feature type="coiled-coil region" evidence="1">
    <location>
        <begin position="800"/>
        <end position="890"/>
    </location>
</feature>
<feature type="region of interest" description="Disordered" evidence="2">
    <location>
        <begin position="891"/>
        <end position="910"/>
    </location>
</feature>
<dbReference type="STRING" id="137246.A0A401T1Y2"/>
<sequence length="1289" mass="146416">MPLTLKPLSYVIHNGTPCGAMIHEVSDSGAPQSSPLINGEEVLGAYDQLKARRTHSLSHLPDACQAEVPPCSSPTGLAWGQSDVNLAARLLDSGKKRAQLVDHLKEAHQLLEGQSEQLRKRDSQLLESKAKIELLSAKQKQLENSISQLEREKSMLEMSRLEDQMRGGVLQDKVLHLEAEVAKTKSSLDLLSSSHGSSSPPVPLFSTKLEEGALKQDGLLRELQSVRETLQVYQDRVRNLEEECDKAREDLRSFREAQHSALMTTNQANQRLTDSLRAQTDLHDEVNQLRLKYSEASLERDVLSSKSVRLEETVANLRTQLAAATADKDRFLQEKLELHKQVRHLTLELERALRGKEGFDEQVADLHTELVSTKSQANRQDQEKVLLQEKLATIKQVNDRLTSELGQSQQRLELCQDQLHHLQAEKTIFSNQIEALQTERGHLVSEREMLLTAVQADDQTQVDELRTLRRNCEELRASEAELKEDRGRLEVELQQKAEELTAVTLEQHQIAQYWKAKWQEASTALNAKEKELRLVIGKHSQKNEKADSPGDCESFAADLEELFELRATLTRMTAEKVQLKKQQEESERIIHLLQLQRDIASDSALQGSLKVSSNLESLHSELQKSHDRICELEKEKTEMETELKKFKSESPPLARVELDACKQELELEKSRRQKLQHQVYALKRTAELLEQNQPSQATGMQAFYRSQIALTEGNSADLDPDCNCDKHCNDDDDRMLFEDQLSSGSDDNGELVNHHSKQKITNRPGDGDLFDTELEEVKLSKPGEIKASLEEVDSELFLVREELQKVWDMLQTRNSELEEQNQELESARGQYSECSLENQRLELLVSSLKQEIAEKEQALRQIERLRKTEKTELEIKISSLELKLAEMEVLGKPHQQRSTREESEKHQSSPIRKCARCDSFLEEISSKLQDYNARSSGLQEQRDTALNSLNEVQALTQGLQETLKLEHQLSQTLQRENHSFSRRSQEMTEQLATLVKEQEDLTKAYSKLPESRKGNASVDYWVPRSHLVQNVVEMVKSQEDQKLHLEEENRKLKEDPGFQSFQKLEKEIQSLQQHLDVKTEKMAAMACEMEALRHKNECLMTANMKDWQQVQGLREQSHDSLITAILGAVPRPSDGQHCNPWAMHLFQDLQPGNQGVREPSPCRMGGSISPTVTPSDKGEQRHVGCTSAGATRAETWLSGMSTRFNKHSRRAGSPDWSSPAMTQSRTPSPPRPNCPDAPPNTSKSLRDFSSEAQSEDEKSQGTVMTPAMKCSLLLSPRPFRLHRSNRNKK</sequence>
<feature type="region of interest" description="Disordered" evidence="2">
    <location>
        <begin position="1205"/>
        <end position="1289"/>
    </location>
</feature>
<evidence type="ECO:0000313" key="4">
    <source>
        <dbReference type="Proteomes" id="UP000287033"/>
    </source>
</evidence>
<feature type="coiled-coil region" evidence="1">
    <location>
        <begin position="398"/>
        <end position="439"/>
    </location>
</feature>
<evidence type="ECO:0000313" key="3">
    <source>
        <dbReference type="EMBL" id="GCC36656.1"/>
    </source>
</evidence>
<evidence type="ECO:0000256" key="2">
    <source>
        <dbReference type="SAM" id="MobiDB-lite"/>
    </source>
</evidence>
<feature type="region of interest" description="Disordered" evidence="2">
    <location>
        <begin position="739"/>
        <end position="768"/>
    </location>
</feature>
<feature type="compositionally biased region" description="Basic and acidic residues" evidence="2">
    <location>
        <begin position="1244"/>
        <end position="1259"/>
    </location>
</feature>
<dbReference type="EMBL" id="BEZZ01000862">
    <property type="protein sequence ID" value="GCC36656.1"/>
    <property type="molecule type" value="Genomic_DNA"/>
</dbReference>
<feature type="coiled-coil region" evidence="1">
    <location>
        <begin position="629"/>
        <end position="692"/>
    </location>
</feature>
<keyword evidence="1" id="KW-0175">Coiled coil</keyword>
<feature type="coiled-coil region" evidence="1">
    <location>
        <begin position="562"/>
        <end position="589"/>
    </location>
</feature>